<dbReference type="AlphaFoldDB" id="A0A2C9DDI6"/>
<feature type="domain" description="TadE-like" evidence="2">
    <location>
        <begin position="21"/>
        <end position="63"/>
    </location>
</feature>
<organism evidence="3 4">
    <name type="scientific">Hartmannibacter diazotrophicus</name>
    <dbReference type="NCBI Taxonomy" id="1482074"/>
    <lineage>
        <taxon>Bacteria</taxon>
        <taxon>Pseudomonadati</taxon>
        <taxon>Pseudomonadota</taxon>
        <taxon>Alphaproteobacteria</taxon>
        <taxon>Hyphomicrobiales</taxon>
        <taxon>Pleomorphomonadaceae</taxon>
        <taxon>Hartmannibacter</taxon>
    </lineage>
</organism>
<proteinExistence type="predicted"/>
<evidence type="ECO:0000313" key="3">
    <source>
        <dbReference type="EMBL" id="SON58230.1"/>
    </source>
</evidence>
<sequence length="178" mass="19540">MRKRWRRIGRLFRRFTAERRGATAIEFAILAFPFLAFCGALTETGLMYFTESVLDQSVSDAARLIKTGQAQNSSMSVDDFKSAVCDKMFDLFDCSNKIYVDSQVLASFADASTALPLDADGNLLTSTSFNVGSTSQIVEVRIFLPWTRLLGLLPVSGSVGANGTILLNATAIFRNEPF</sequence>
<evidence type="ECO:0000313" key="4">
    <source>
        <dbReference type="Proteomes" id="UP000223606"/>
    </source>
</evidence>
<keyword evidence="1" id="KW-0812">Transmembrane</keyword>
<dbReference type="InterPro" id="IPR012495">
    <property type="entry name" value="TadE-like_dom"/>
</dbReference>
<dbReference type="EMBL" id="LT960614">
    <property type="protein sequence ID" value="SON58230.1"/>
    <property type="molecule type" value="Genomic_DNA"/>
</dbReference>
<keyword evidence="1" id="KW-1133">Transmembrane helix</keyword>
<dbReference type="RefSeq" id="WP_099558452.1">
    <property type="nucleotide sequence ID" value="NZ_LT960614.1"/>
</dbReference>
<dbReference type="Proteomes" id="UP000223606">
    <property type="component" value="Chromosome 1"/>
</dbReference>
<feature type="transmembrane region" description="Helical" evidence="1">
    <location>
        <begin position="21"/>
        <end position="42"/>
    </location>
</feature>
<keyword evidence="4" id="KW-1185">Reference proteome</keyword>
<keyword evidence="1" id="KW-0472">Membrane</keyword>
<accession>A0A2C9DDI6</accession>
<dbReference type="Pfam" id="PF07811">
    <property type="entry name" value="TadE"/>
    <property type="match status" value="1"/>
</dbReference>
<name>A0A2C9DDI6_9HYPH</name>
<protein>
    <submittedName>
        <fullName evidence="3">Flp pilus assembly protein TadG</fullName>
    </submittedName>
</protein>
<evidence type="ECO:0000259" key="2">
    <source>
        <dbReference type="Pfam" id="PF07811"/>
    </source>
</evidence>
<evidence type="ECO:0000256" key="1">
    <source>
        <dbReference type="SAM" id="Phobius"/>
    </source>
</evidence>
<dbReference type="KEGG" id="hdi:HDIA_4689"/>
<reference evidence="4" key="1">
    <citation type="submission" date="2017-09" db="EMBL/GenBank/DDBJ databases">
        <title>Genome sequence of Nannocystis excedens DSM 71.</title>
        <authorList>
            <person name="Blom J."/>
        </authorList>
    </citation>
    <scope>NUCLEOTIDE SEQUENCE [LARGE SCALE GENOMIC DNA]</scope>
    <source>
        <strain evidence="4">type strain: E19</strain>
    </source>
</reference>
<gene>
    <name evidence="3" type="ORF">HDIA_4689</name>
</gene>